<dbReference type="InterPro" id="IPR023430">
    <property type="entry name" value="Pept_HybD-like_dom_sf"/>
</dbReference>
<evidence type="ECO:0000256" key="3">
    <source>
        <dbReference type="ARBA" id="ARBA00022750"/>
    </source>
</evidence>
<evidence type="ECO:0000256" key="2">
    <source>
        <dbReference type="ARBA" id="ARBA00022670"/>
    </source>
</evidence>
<dbReference type="GO" id="GO:0006508">
    <property type="term" value="P:proteolysis"/>
    <property type="evidence" value="ECO:0007669"/>
    <property type="project" value="UniProtKB-KW"/>
</dbReference>
<proteinExistence type="inferred from homology"/>
<dbReference type="PRINTS" id="PR00446">
    <property type="entry name" value="HYDRGNUPTAKE"/>
</dbReference>
<keyword evidence="2 5" id="KW-0645">Protease</keyword>
<keyword evidence="3" id="KW-0064">Aspartyl protease</keyword>
<comment type="caution">
    <text evidence="5">The sequence shown here is derived from an EMBL/GenBank/DDBJ whole genome shotgun (WGS) entry which is preliminary data.</text>
</comment>
<dbReference type="PANTHER" id="PTHR30302">
    <property type="entry name" value="HYDROGENASE 1 MATURATION PROTEASE"/>
    <property type="match status" value="1"/>
</dbReference>
<protein>
    <submittedName>
        <fullName evidence="5">Hydrogenase maturation protease</fullName>
    </submittedName>
</protein>
<dbReference type="Pfam" id="PF01750">
    <property type="entry name" value="HycI"/>
    <property type="match status" value="1"/>
</dbReference>
<dbReference type="SUPFAM" id="SSF53163">
    <property type="entry name" value="HybD-like"/>
    <property type="match status" value="1"/>
</dbReference>
<dbReference type="Gene3D" id="3.40.50.1450">
    <property type="entry name" value="HybD-like"/>
    <property type="match status" value="1"/>
</dbReference>
<evidence type="ECO:0000313" key="5">
    <source>
        <dbReference type="EMBL" id="MEV4925417.1"/>
    </source>
</evidence>
<gene>
    <name evidence="5" type="ORF">AB0L03_21750</name>
</gene>
<dbReference type="PANTHER" id="PTHR30302:SF1">
    <property type="entry name" value="HYDROGENASE 2 MATURATION PROTEASE"/>
    <property type="match status" value="1"/>
</dbReference>
<organism evidence="5 6">
    <name type="scientific">Streptomyces roseoverticillatus</name>
    <dbReference type="NCBI Taxonomy" id="66429"/>
    <lineage>
        <taxon>Bacteria</taxon>
        <taxon>Bacillati</taxon>
        <taxon>Actinomycetota</taxon>
        <taxon>Actinomycetes</taxon>
        <taxon>Kitasatosporales</taxon>
        <taxon>Streptomycetaceae</taxon>
        <taxon>Streptomyces</taxon>
    </lineage>
</organism>
<accession>A0ABV3J1Y2</accession>
<evidence type="ECO:0000256" key="4">
    <source>
        <dbReference type="ARBA" id="ARBA00022801"/>
    </source>
</evidence>
<dbReference type="RefSeq" id="WP_366089139.1">
    <property type="nucleotide sequence ID" value="NZ_JBFASG010000022.1"/>
</dbReference>
<dbReference type="EMBL" id="JBFASG010000022">
    <property type="protein sequence ID" value="MEV4925417.1"/>
    <property type="molecule type" value="Genomic_DNA"/>
</dbReference>
<keyword evidence="6" id="KW-1185">Reference proteome</keyword>
<name>A0ABV3J1Y2_9ACTN</name>
<dbReference type="NCBIfam" id="TIGR00072">
    <property type="entry name" value="hydrog_prot"/>
    <property type="match status" value="1"/>
</dbReference>
<evidence type="ECO:0000256" key="1">
    <source>
        <dbReference type="ARBA" id="ARBA00006814"/>
    </source>
</evidence>
<sequence>MIPLPTSRVLVAGIGNIFLADDAFGPEVLAALLARPLPEGVDAADFGIRGMDLAYRLLDGYDAAVLVDAVPRGGTPGTLYVLDLDGLDGTERGFVQAVPEAHGMDPVKVIAMARDLARWEDLAFPHVVLVGCEPRIRMRGDEPDVICGLSDPVRAAVDEAVKLVDSVVEDLLLRTGEQLPG</sequence>
<dbReference type="InterPro" id="IPR000671">
    <property type="entry name" value="Peptidase_A31"/>
</dbReference>
<evidence type="ECO:0000313" key="6">
    <source>
        <dbReference type="Proteomes" id="UP001552479"/>
    </source>
</evidence>
<dbReference type="Proteomes" id="UP001552479">
    <property type="component" value="Unassembled WGS sequence"/>
</dbReference>
<keyword evidence="4" id="KW-0378">Hydrolase</keyword>
<dbReference type="GO" id="GO:0008233">
    <property type="term" value="F:peptidase activity"/>
    <property type="evidence" value="ECO:0007669"/>
    <property type="project" value="UniProtKB-KW"/>
</dbReference>
<reference evidence="5 6" key="1">
    <citation type="submission" date="2024-06" db="EMBL/GenBank/DDBJ databases">
        <title>The Natural Products Discovery Center: Release of the First 8490 Sequenced Strains for Exploring Actinobacteria Biosynthetic Diversity.</title>
        <authorList>
            <person name="Kalkreuter E."/>
            <person name="Kautsar S.A."/>
            <person name="Yang D."/>
            <person name="Bader C.D."/>
            <person name="Teijaro C.N."/>
            <person name="Fluegel L."/>
            <person name="Davis C.M."/>
            <person name="Simpson J.R."/>
            <person name="Lauterbach L."/>
            <person name="Steele A.D."/>
            <person name="Gui C."/>
            <person name="Meng S."/>
            <person name="Li G."/>
            <person name="Viehrig K."/>
            <person name="Ye F."/>
            <person name="Su P."/>
            <person name="Kiefer A.F."/>
            <person name="Nichols A."/>
            <person name="Cepeda A.J."/>
            <person name="Yan W."/>
            <person name="Fan B."/>
            <person name="Jiang Y."/>
            <person name="Adhikari A."/>
            <person name="Zheng C.-J."/>
            <person name="Schuster L."/>
            <person name="Cowan T.M."/>
            <person name="Smanski M.J."/>
            <person name="Chevrette M.G."/>
            <person name="De Carvalho L.P.S."/>
            <person name="Shen B."/>
        </authorList>
    </citation>
    <scope>NUCLEOTIDE SEQUENCE [LARGE SCALE GENOMIC DNA]</scope>
    <source>
        <strain evidence="5 6">NPDC053791</strain>
    </source>
</reference>
<comment type="similarity">
    <text evidence="1">Belongs to the peptidase A31 family.</text>
</comment>